<feature type="transmembrane region" description="Helical" evidence="1">
    <location>
        <begin position="91"/>
        <end position="122"/>
    </location>
</feature>
<accession>A0A0A7S0U4</accession>
<feature type="transmembrane region" description="Helical" evidence="1">
    <location>
        <begin position="63"/>
        <end position="85"/>
    </location>
</feature>
<dbReference type="KEGG" id="fpp:FPB0191_01371"/>
<keyword evidence="3" id="KW-1185">Reference proteome</keyword>
<dbReference type="STRING" id="1267021.FPB0191_01371"/>
<protein>
    <submittedName>
        <fullName evidence="2">Uncharacterized protein</fullName>
    </submittedName>
</protein>
<dbReference type="EMBL" id="CP009056">
    <property type="protein sequence ID" value="AJA45190.1"/>
    <property type="molecule type" value="Genomic_DNA"/>
</dbReference>
<feature type="transmembrane region" description="Helical" evidence="1">
    <location>
        <begin position="12"/>
        <end position="29"/>
    </location>
</feature>
<keyword evidence="1" id="KW-0472">Membrane</keyword>
<name>A0A0A7S0U4_FRIPE</name>
<dbReference type="Proteomes" id="UP000030901">
    <property type="component" value="Chromosome"/>
</dbReference>
<feature type="transmembrane region" description="Helical" evidence="1">
    <location>
        <begin position="35"/>
        <end position="56"/>
    </location>
</feature>
<evidence type="ECO:0000313" key="2">
    <source>
        <dbReference type="EMBL" id="AJA45190.1"/>
    </source>
</evidence>
<evidence type="ECO:0000313" key="3">
    <source>
        <dbReference type="Proteomes" id="UP000030901"/>
    </source>
</evidence>
<organism evidence="2 3">
    <name type="scientific">Frischella perrara</name>
    <dbReference type="NCBI Taxonomy" id="1267021"/>
    <lineage>
        <taxon>Bacteria</taxon>
        <taxon>Pseudomonadati</taxon>
        <taxon>Pseudomonadota</taxon>
        <taxon>Gammaproteobacteria</taxon>
        <taxon>Orbales</taxon>
        <taxon>Orbaceae</taxon>
        <taxon>Frischella</taxon>
    </lineage>
</organism>
<dbReference type="HOGENOM" id="CLU_1978273_0_0_6"/>
<proteinExistence type="predicted"/>
<evidence type="ECO:0000256" key="1">
    <source>
        <dbReference type="SAM" id="Phobius"/>
    </source>
</evidence>
<keyword evidence="1" id="KW-0812">Transmembrane</keyword>
<sequence length="126" mass="14538">MRRKFTKKDFKSLFLTLLPSIVCAFNPLVDNFNDKFVITIFVIALMFSLIVAFFNILTTNNFLFIAILIFLFFNALVGFCISYMIDNSLLIHEIIFCYGLMSGAFLLSLLLFIILAIINYYLGLFI</sequence>
<gene>
    <name evidence="2" type="ORF">FPB0191_01371</name>
</gene>
<keyword evidence="1" id="KW-1133">Transmembrane helix</keyword>
<dbReference type="AlphaFoldDB" id="A0A0A7S0U4"/>
<reference evidence="2 3" key="1">
    <citation type="journal article" date="2014" name="Appl. Environ. Microbiol.">
        <title>Gut symbionts from distinct hosts exhibit genotoxic activity via divergent colibactin biosynthetic pathways.</title>
        <authorList>
            <person name="Engel P."/>
            <person name="Vizcaino M.I."/>
            <person name="Crawford J.M."/>
        </authorList>
    </citation>
    <scope>NUCLEOTIDE SEQUENCE [LARGE SCALE GENOMIC DNA]</scope>
    <source>
        <strain evidence="2 3">PEB0191</strain>
    </source>
</reference>